<dbReference type="InterPro" id="IPR011042">
    <property type="entry name" value="6-blade_b-propeller_TolB-like"/>
</dbReference>
<evidence type="ECO:0000259" key="2">
    <source>
        <dbReference type="Pfam" id="PF07995"/>
    </source>
</evidence>
<keyword evidence="1" id="KW-0812">Transmembrane</keyword>
<dbReference type="Pfam" id="PF07995">
    <property type="entry name" value="GSDH"/>
    <property type="match status" value="1"/>
</dbReference>
<reference evidence="3" key="1">
    <citation type="journal article" date="2014" name="Genome Biol. Evol.">
        <title>Pangenome evidence for extensive interdomain horizontal transfer affecting lineage core and shell genes in uncultured planktonic thaumarchaeota and euryarchaeota.</title>
        <authorList>
            <person name="Deschamps P."/>
            <person name="Zivanovic Y."/>
            <person name="Moreira D."/>
            <person name="Rodriguez-Valera F."/>
            <person name="Lopez-Garcia P."/>
        </authorList>
    </citation>
    <scope>NUCLEOTIDE SEQUENCE</scope>
</reference>
<dbReference type="SUPFAM" id="SSF50952">
    <property type="entry name" value="Soluble quinoprotein glucose dehydrogenase"/>
    <property type="match status" value="1"/>
</dbReference>
<dbReference type="InterPro" id="IPR011041">
    <property type="entry name" value="Quinoprot_gluc/sorb_DH_b-prop"/>
</dbReference>
<feature type="domain" description="Glucose/Sorbosone dehydrogenase" evidence="2">
    <location>
        <begin position="51"/>
        <end position="351"/>
    </location>
</feature>
<protein>
    <submittedName>
        <fullName evidence="3">Glucose sorbosone dehydrogenase</fullName>
    </submittedName>
</protein>
<dbReference type="Gene3D" id="2.120.10.30">
    <property type="entry name" value="TolB, C-terminal domain"/>
    <property type="match status" value="1"/>
</dbReference>
<organism evidence="3">
    <name type="scientific">uncultured marine thaumarchaeote AD1000_63_F07</name>
    <dbReference type="NCBI Taxonomy" id="1455928"/>
    <lineage>
        <taxon>Archaea</taxon>
        <taxon>Nitrososphaerota</taxon>
        <taxon>environmental samples</taxon>
    </lineage>
</organism>
<dbReference type="EMBL" id="KF900447">
    <property type="protein sequence ID" value="AIE95305.1"/>
    <property type="molecule type" value="Genomic_DNA"/>
</dbReference>
<dbReference type="PANTHER" id="PTHR19328:SF13">
    <property type="entry name" value="HIPL1 PROTEIN"/>
    <property type="match status" value="1"/>
</dbReference>
<proteinExistence type="predicted"/>
<name>A0A075FUF1_9ARCH</name>
<accession>A0A075FUF1</accession>
<evidence type="ECO:0000313" key="3">
    <source>
        <dbReference type="EMBL" id="AIE95305.1"/>
    </source>
</evidence>
<feature type="transmembrane region" description="Helical" evidence="1">
    <location>
        <begin position="7"/>
        <end position="25"/>
    </location>
</feature>
<dbReference type="AlphaFoldDB" id="A0A075FUF1"/>
<dbReference type="PANTHER" id="PTHR19328">
    <property type="entry name" value="HEDGEHOG-INTERACTING PROTEIN"/>
    <property type="match status" value="1"/>
</dbReference>
<keyword evidence="1" id="KW-0472">Membrane</keyword>
<dbReference type="InterPro" id="IPR012938">
    <property type="entry name" value="Glc/Sorbosone_DH"/>
</dbReference>
<evidence type="ECO:0000256" key="1">
    <source>
        <dbReference type="SAM" id="Phobius"/>
    </source>
</evidence>
<keyword evidence="1" id="KW-1133">Transmembrane helix</keyword>
<sequence>MIMDKRIRIAGIAAAIIFAVLIWVSPSNPPPIPEPTTEYSNESVQILATDLKKPWAIDFADDKIFVTEKAGLVRVIESGVLLDDPLATLRVANVFGGGLLGIVVHPAFDNNHFIYVYYTYEKDDALWNKILRITESNNKLDAAKTIFDNIPGSAYNNGGIIKFGPDGKLYVGTGSISESSHGSQDIQSLEGKILRLNDDGTIPDDNPFSDSPVFSLGHMNPKGLGWDNAGNLFVTEMGPSKNDEINLVRSGGNYGWPEQECSGNEEFIDPIICYDPAIEPGGIVFYYGDKIKLDNPLVLASLRASHLFNLEIDDEEVKSQTSILSGIGRIRDVAVGPDDYLYLITSNTDGKGFPDASDDKLLRILK</sequence>